<organism evidence="1 2">
    <name type="scientific">Sclerotinia sclerotiorum (strain ATCC 18683 / 1980 / Ss-1)</name>
    <name type="common">White mold</name>
    <name type="synonym">Whetzelinia sclerotiorum</name>
    <dbReference type="NCBI Taxonomy" id="665079"/>
    <lineage>
        <taxon>Eukaryota</taxon>
        <taxon>Fungi</taxon>
        <taxon>Dikarya</taxon>
        <taxon>Ascomycota</taxon>
        <taxon>Pezizomycotina</taxon>
        <taxon>Leotiomycetes</taxon>
        <taxon>Helotiales</taxon>
        <taxon>Sclerotiniaceae</taxon>
        <taxon>Sclerotinia</taxon>
    </lineage>
</organism>
<dbReference type="Proteomes" id="UP000001312">
    <property type="component" value="Unassembled WGS sequence"/>
</dbReference>
<dbReference type="RefSeq" id="XP_001585207.1">
    <property type="nucleotide sequence ID" value="XM_001585157.1"/>
</dbReference>
<protein>
    <submittedName>
        <fullName evidence="1">Uncharacterized protein</fullName>
    </submittedName>
</protein>
<dbReference type="EMBL" id="CH476647">
    <property type="protein sequence ID" value="EDN98916.1"/>
    <property type="molecule type" value="Genomic_DNA"/>
</dbReference>
<gene>
    <name evidence="1" type="ORF">SS1G_13775</name>
</gene>
<dbReference type="HOGENOM" id="CLU_2832731_0_0_1"/>
<keyword evidence="2" id="KW-1185">Reference proteome</keyword>
<sequence>MVWYGMVQREEGYVVFKVGVNGWSWLGGPVIDAEVDIHNEGVGFIVVMVRVMVMGYEYIGVEEIIN</sequence>
<accession>A7F845</accession>
<dbReference type="GeneID" id="5481356"/>
<dbReference type="AlphaFoldDB" id="A7F845"/>
<name>A7F845_SCLS1</name>
<dbReference type="KEGG" id="ssl:SS1G_13775"/>
<reference evidence="2" key="1">
    <citation type="journal article" date="2011" name="PLoS Genet.">
        <title>Genomic analysis of the necrotrophic fungal pathogens Sclerotinia sclerotiorum and Botrytis cinerea.</title>
        <authorList>
            <person name="Amselem J."/>
            <person name="Cuomo C.A."/>
            <person name="van Kan J.A."/>
            <person name="Viaud M."/>
            <person name="Benito E.P."/>
            <person name="Couloux A."/>
            <person name="Coutinho P.M."/>
            <person name="de Vries R.P."/>
            <person name="Dyer P.S."/>
            <person name="Fillinger S."/>
            <person name="Fournier E."/>
            <person name="Gout L."/>
            <person name="Hahn M."/>
            <person name="Kohn L."/>
            <person name="Lapalu N."/>
            <person name="Plummer K.M."/>
            <person name="Pradier J.M."/>
            <person name="Quevillon E."/>
            <person name="Sharon A."/>
            <person name="Simon A."/>
            <person name="ten Have A."/>
            <person name="Tudzynski B."/>
            <person name="Tudzynski P."/>
            <person name="Wincker P."/>
            <person name="Andrew M."/>
            <person name="Anthouard V."/>
            <person name="Beever R.E."/>
            <person name="Beffa R."/>
            <person name="Benoit I."/>
            <person name="Bouzid O."/>
            <person name="Brault B."/>
            <person name="Chen Z."/>
            <person name="Choquer M."/>
            <person name="Collemare J."/>
            <person name="Cotton P."/>
            <person name="Danchin E.G."/>
            <person name="Da Silva C."/>
            <person name="Gautier A."/>
            <person name="Giraud C."/>
            <person name="Giraud T."/>
            <person name="Gonzalez C."/>
            <person name="Grossetete S."/>
            <person name="Guldener U."/>
            <person name="Henrissat B."/>
            <person name="Howlett B.J."/>
            <person name="Kodira C."/>
            <person name="Kretschmer M."/>
            <person name="Lappartient A."/>
            <person name="Leroch M."/>
            <person name="Levis C."/>
            <person name="Mauceli E."/>
            <person name="Neuveglise C."/>
            <person name="Oeser B."/>
            <person name="Pearson M."/>
            <person name="Poulain J."/>
            <person name="Poussereau N."/>
            <person name="Quesneville H."/>
            <person name="Rascle C."/>
            <person name="Schumacher J."/>
            <person name="Segurens B."/>
            <person name="Sexton A."/>
            <person name="Silva E."/>
            <person name="Sirven C."/>
            <person name="Soanes D.M."/>
            <person name="Talbot N.J."/>
            <person name="Templeton M."/>
            <person name="Yandava C."/>
            <person name="Yarden O."/>
            <person name="Zeng Q."/>
            <person name="Rollins J.A."/>
            <person name="Lebrun M.H."/>
            <person name="Dickman M."/>
        </authorList>
    </citation>
    <scope>NUCLEOTIDE SEQUENCE [LARGE SCALE GENOMIC DNA]</scope>
    <source>
        <strain evidence="2">ATCC 18683 / 1980 / Ss-1</strain>
    </source>
</reference>
<evidence type="ECO:0000313" key="1">
    <source>
        <dbReference type="EMBL" id="EDN98916.1"/>
    </source>
</evidence>
<evidence type="ECO:0000313" key="2">
    <source>
        <dbReference type="Proteomes" id="UP000001312"/>
    </source>
</evidence>
<dbReference type="InParanoid" id="A7F845"/>
<proteinExistence type="predicted"/>